<organism evidence="1 2">
    <name type="scientific">Panicum virgatum</name>
    <name type="common">Blackwell switchgrass</name>
    <dbReference type="NCBI Taxonomy" id="38727"/>
    <lineage>
        <taxon>Eukaryota</taxon>
        <taxon>Viridiplantae</taxon>
        <taxon>Streptophyta</taxon>
        <taxon>Embryophyta</taxon>
        <taxon>Tracheophyta</taxon>
        <taxon>Spermatophyta</taxon>
        <taxon>Magnoliopsida</taxon>
        <taxon>Liliopsida</taxon>
        <taxon>Poales</taxon>
        <taxon>Poaceae</taxon>
        <taxon>PACMAD clade</taxon>
        <taxon>Panicoideae</taxon>
        <taxon>Panicodae</taxon>
        <taxon>Paniceae</taxon>
        <taxon>Panicinae</taxon>
        <taxon>Panicum</taxon>
        <taxon>Panicum sect. Hiantes</taxon>
    </lineage>
</organism>
<evidence type="ECO:0000313" key="2">
    <source>
        <dbReference type="Proteomes" id="UP000823388"/>
    </source>
</evidence>
<comment type="caution">
    <text evidence="1">The sequence shown here is derived from an EMBL/GenBank/DDBJ whole genome shotgun (WGS) entry which is preliminary data.</text>
</comment>
<dbReference type="EMBL" id="CM029053">
    <property type="protein sequence ID" value="KAG2549766.1"/>
    <property type="molecule type" value="Genomic_DNA"/>
</dbReference>
<evidence type="ECO:0000313" key="1">
    <source>
        <dbReference type="EMBL" id="KAG2549766.1"/>
    </source>
</evidence>
<proteinExistence type="predicted"/>
<keyword evidence="2" id="KW-1185">Reference proteome</keyword>
<accession>A0A8T0NR98</accession>
<dbReference type="AlphaFoldDB" id="A0A8T0NR98"/>
<sequence>MFNLHRWYLRMSKDHGKMFGVKYRDHDFFRGEEDFWVYFENLYHIYHRQALDASIITIWVLQETQRSRKYGWHHQIGFMSPLLVNQKVLNENYKETCQNMYDSLTMQNYKSYIFIPYNFG</sequence>
<dbReference type="SUPFAM" id="SSF54001">
    <property type="entry name" value="Cysteine proteinases"/>
    <property type="match status" value="1"/>
</dbReference>
<name>A0A8T0NR98_PANVG</name>
<dbReference type="Proteomes" id="UP000823388">
    <property type="component" value="Chromosome 9K"/>
</dbReference>
<protein>
    <submittedName>
        <fullName evidence="1">Uncharacterized protein</fullName>
    </submittedName>
</protein>
<dbReference type="InterPro" id="IPR038765">
    <property type="entry name" value="Papain-like_cys_pep_sf"/>
</dbReference>
<reference evidence="1" key="1">
    <citation type="submission" date="2020-05" db="EMBL/GenBank/DDBJ databases">
        <title>WGS assembly of Panicum virgatum.</title>
        <authorList>
            <person name="Lovell J.T."/>
            <person name="Jenkins J."/>
            <person name="Shu S."/>
            <person name="Juenger T.E."/>
            <person name="Schmutz J."/>
        </authorList>
    </citation>
    <scope>NUCLEOTIDE SEQUENCE</scope>
    <source>
        <strain evidence="1">AP13</strain>
    </source>
</reference>
<gene>
    <name evidence="1" type="ORF">PVAP13_9KG271913</name>
</gene>